<feature type="transmembrane region" description="Helical" evidence="7">
    <location>
        <begin position="29"/>
        <end position="47"/>
    </location>
</feature>
<evidence type="ECO:0000256" key="5">
    <source>
        <dbReference type="ARBA" id="ARBA00022989"/>
    </source>
</evidence>
<keyword evidence="4" id="KW-0677">Repeat</keyword>
<keyword evidence="2" id="KW-0813">Transport</keyword>
<feature type="transmembrane region" description="Helical" evidence="7">
    <location>
        <begin position="67"/>
        <end position="84"/>
    </location>
</feature>
<feature type="transmembrane region" description="Helical" evidence="7">
    <location>
        <begin position="105"/>
        <end position="121"/>
    </location>
</feature>
<evidence type="ECO:0000256" key="1">
    <source>
        <dbReference type="ARBA" id="ARBA00004141"/>
    </source>
</evidence>
<dbReference type="GO" id="GO:0006813">
    <property type="term" value="P:potassium ion transport"/>
    <property type="evidence" value="ECO:0007669"/>
    <property type="project" value="InterPro"/>
</dbReference>
<keyword evidence="3 7" id="KW-0812">Transmembrane</keyword>
<feature type="transmembrane region" description="Helical" evidence="7">
    <location>
        <begin position="127"/>
        <end position="145"/>
    </location>
</feature>
<dbReference type="GO" id="GO:0008324">
    <property type="term" value="F:monoatomic cation transmembrane transporter activity"/>
    <property type="evidence" value="ECO:0007669"/>
    <property type="project" value="InterPro"/>
</dbReference>
<dbReference type="PANTHER" id="PTHR43652:SF2">
    <property type="entry name" value="BASIC AMINO ACID ANTIPORTER YFCC-RELATED"/>
    <property type="match status" value="1"/>
</dbReference>
<proteinExistence type="predicted"/>
<gene>
    <name evidence="9" type="ORF">JET14_10175</name>
</gene>
<dbReference type="SUPFAM" id="SSF116726">
    <property type="entry name" value="TrkA C-terminal domain-like"/>
    <property type="match status" value="1"/>
</dbReference>
<feature type="transmembrane region" description="Helical" evidence="7">
    <location>
        <begin position="184"/>
        <end position="208"/>
    </location>
</feature>
<dbReference type="InterPro" id="IPR051679">
    <property type="entry name" value="DASS-Related_Transporters"/>
</dbReference>
<feature type="transmembrane region" description="Helical" evidence="7">
    <location>
        <begin position="472"/>
        <end position="495"/>
    </location>
</feature>
<dbReference type="KEGG" id="mlut:JET14_10175"/>
<evidence type="ECO:0000313" key="10">
    <source>
        <dbReference type="Proteomes" id="UP000596083"/>
    </source>
</evidence>
<evidence type="ECO:0000256" key="6">
    <source>
        <dbReference type="ARBA" id="ARBA00023136"/>
    </source>
</evidence>
<feature type="transmembrane region" description="Helical" evidence="7">
    <location>
        <begin position="6"/>
        <end position="22"/>
    </location>
</feature>
<evidence type="ECO:0000259" key="8">
    <source>
        <dbReference type="PROSITE" id="PS51202"/>
    </source>
</evidence>
<name>A0A7T7HNW1_9HYPH</name>
<dbReference type="Gene3D" id="3.30.70.1450">
    <property type="entry name" value="Regulator of K+ conductance, C-terminal domain"/>
    <property type="match status" value="1"/>
</dbReference>
<accession>A0A7T7HNW1</accession>
<feature type="transmembrane region" description="Helical" evidence="7">
    <location>
        <begin position="590"/>
        <end position="610"/>
    </location>
</feature>
<organism evidence="9 10">
    <name type="scientific">Martelella lutilitoris</name>
    <dbReference type="NCBI Taxonomy" id="2583532"/>
    <lineage>
        <taxon>Bacteria</taxon>
        <taxon>Pseudomonadati</taxon>
        <taxon>Pseudomonadota</taxon>
        <taxon>Alphaproteobacteria</taxon>
        <taxon>Hyphomicrobiales</taxon>
        <taxon>Aurantimonadaceae</taxon>
        <taxon>Martelella</taxon>
    </lineage>
</organism>
<feature type="transmembrane region" description="Helical" evidence="7">
    <location>
        <begin position="152"/>
        <end position="178"/>
    </location>
</feature>
<feature type="domain" description="RCK C-terminal" evidence="8">
    <location>
        <begin position="320"/>
        <end position="404"/>
    </location>
</feature>
<dbReference type="Pfam" id="PF03600">
    <property type="entry name" value="CitMHS"/>
    <property type="match status" value="1"/>
</dbReference>
<evidence type="ECO:0000256" key="3">
    <source>
        <dbReference type="ARBA" id="ARBA00022692"/>
    </source>
</evidence>
<dbReference type="InterPro" id="IPR036721">
    <property type="entry name" value="RCK_C_sf"/>
</dbReference>
<evidence type="ECO:0000313" key="9">
    <source>
        <dbReference type="EMBL" id="QQM32472.1"/>
    </source>
</evidence>
<dbReference type="RefSeq" id="WP_200337913.1">
    <property type="nucleotide sequence ID" value="NZ_CP066786.1"/>
</dbReference>
<keyword evidence="6 7" id="KW-0472">Membrane</keyword>
<comment type="subcellular location">
    <subcellularLocation>
        <location evidence="1">Membrane</location>
        <topology evidence="1">Multi-pass membrane protein</topology>
    </subcellularLocation>
</comment>
<evidence type="ECO:0000256" key="2">
    <source>
        <dbReference type="ARBA" id="ARBA00022448"/>
    </source>
</evidence>
<dbReference type="Proteomes" id="UP000596083">
    <property type="component" value="Chromosome"/>
</dbReference>
<dbReference type="AlphaFoldDB" id="A0A7T7HNW1"/>
<feature type="transmembrane region" description="Helical" evidence="7">
    <location>
        <begin position="442"/>
        <end position="460"/>
    </location>
</feature>
<feature type="transmembrane region" description="Helical" evidence="7">
    <location>
        <begin position="507"/>
        <end position="538"/>
    </location>
</feature>
<keyword evidence="5 7" id="KW-1133">Transmembrane helix</keyword>
<evidence type="ECO:0000256" key="4">
    <source>
        <dbReference type="ARBA" id="ARBA00022737"/>
    </source>
</evidence>
<dbReference type="PANTHER" id="PTHR43652">
    <property type="entry name" value="BASIC AMINO ACID ANTIPORTER YFCC-RELATED"/>
    <property type="match status" value="1"/>
</dbReference>
<sequence length="612" mass="64405">MDHFYLISTFIVVLGAIVMFALDRFSIEAISLSVLAALLLIYGIVPYEGPNGATLSLTELLSGFSSPALVTVLALLIVGKGLFATDAMEGITSHVGRLCGSRPRMGVALILVVAGSISAFLNNTPVVVIFIPVLTSLAATFRLPAYQIFMPLSFITILGGMTTVIGSSTNMIAAGIAAESGLEIGFFDITGMGVILAVIGYVYVLFFLPRLLSARQTELRTSNDGDGAQFIGEIAITAGSRFAGLLPISGFFPQLRPFSLHSIVRASDGEDKVLFPPFSEELRLQPGDLLQISANRKAFMDLIAGGEAVTFGETEEEAHMHASRRQGPNYHLAEAVIAPGSRFEGRTVRFCGIQPRFHVTIVGIRRKSRMGRGAFGFLRLEAGDTLLLAGAEDDIMSMRGNHDILLLEHSAQSVPPRSRALISFIIFAAVVGLSAVGVSPIAVNAVLGALAMIATGCLSLQQAARAFDRQIFLLIGSSIAMATALEVSGGAALIAQGAIALAGGSSAVIAITILFVTVAIMTNILSNNAAAALFMPIALNMAHQIGAPPLAFAAAVIYAANCSFATPISYQTNLMVMGPGHYSFADFVRGGLPLVVIIAVAFALLAPFYYNL</sequence>
<reference evidence="9 10" key="1">
    <citation type="submission" date="2020-12" db="EMBL/GenBank/DDBJ databases">
        <authorList>
            <person name="Zheng R.K."/>
            <person name="Sun C.M."/>
        </authorList>
    </citation>
    <scope>NUCLEOTIDE SEQUENCE [LARGE SCALE GENOMIC DNA]</scope>
    <source>
        <strain evidence="9 10">ZRK001</strain>
    </source>
</reference>
<feature type="transmembrane region" description="Helical" evidence="7">
    <location>
        <begin position="420"/>
        <end position="436"/>
    </location>
</feature>
<dbReference type="EMBL" id="CP066786">
    <property type="protein sequence ID" value="QQM32472.1"/>
    <property type="molecule type" value="Genomic_DNA"/>
</dbReference>
<dbReference type="Pfam" id="PF02080">
    <property type="entry name" value="TrkA_C"/>
    <property type="match status" value="1"/>
</dbReference>
<dbReference type="InterPro" id="IPR006037">
    <property type="entry name" value="RCK_C"/>
</dbReference>
<dbReference type="InterPro" id="IPR004680">
    <property type="entry name" value="Cit_transptr-like_dom"/>
</dbReference>
<feature type="transmembrane region" description="Helical" evidence="7">
    <location>
        <begin position="550"/>
        <end position="570"/>
    </location>
</feature>
<dbReference type="GO" id="GO:0005886">
    <property type="term" value="C:plasma membrane"/>
    <property type="evidence" value="ECO:0007669"/>
    <property type="project" value="TreeGrafter"/>
</dbReference>
<evidence type="ECO:0000256" key="7">
    <source>
        <dbReference type="SAM" id="Phobius"/>
    </source>
</evidence>
<dbReference type="PROSITE" id="PS51202">
    <property type="entry name" value="RCK_C"/>
    <property type="match status" value="1"/>
</dbReference>
<protein>
    <submittedName>
        <fullName evidence="9">SLC13 family permease</fullName>
    </submittedName>
</protein>